<keyword evidence="2" id="KW-1185">Reference proteome</keyword>
<proteinExistence type="predicted"/>
<organism evidence="1 2">
    <name type="scientific">Hirsutella minnesotensis 3608</name>
    <dbReference type="NCBI Taxonomy" id="1043627"/>
    <lineage>
        <taxon>Eukaryota</taxon>
        <taxon>Fungi</taxon>
        <taxon>Dikarya</taxon>
        <taxon>Ascomycota</taxon>
        <taxon>Pezizomycotina</taxon>
        <taxon>Sordariomycetes</taxon>
        <taxon>Hypocreomycetidae</taxon>
        <taxon>Hypocreales</taxon>
        <taxon>Ophiocordycipitaceae</taxon>
        <taxon>Hirsutella</taxon>
    </lineage>
</organism>
<evidence type="ECO:0000313" key="2">
    <source>
        <dbReference type="Proteomes" id="UP000054481"/>
    </source>
</evidence>
<protein>
    <submittedName>
        <fullName evidence="1">Uncharacterized protein</fullName>
    </submittedName>
</protein>
<dbReference type="AlphaFoldDB" id="A0A0F7ZYM4"/>
<name>A0A0F7ZYM4_9HYPO</name>
<sequence length="70" mass="7983">MICTLFAGYDDDEYAIRVAACIARDGDLELEVFWLSDDEEADAETINRVKSLIRDTIIDRVGIKISRNMK</sequence>
<dbReference type="EMBL" id="KQ030543">
    <property type="protein sequence ID" value="KJZ72727.1"/>
    <property type="molecule type" value="Genomic_DNA"/>
</dbReference>
<dbReference type="Proteomes" id="UP000054481">
    <property type="component" value="Unassembled WGS sequence"/>
</dbReference>
<accession>A0A0F7ZYM4</accession>
<reference evidence="1 2" key="1">
    <citation type="journal article" date="2014" name="Genome Biol. Evol.">
        <title>Comparative genomics and transcriptomics analyses reveal divergent lifestyle features of nematode endoparasitic fungus Hirsutella minnesotensis.</title>
        <authorList>
            <person name="Lai Y."/>
            <person name="Liu K."/>
            <person name="Zhang X."/>
            <person name="Zhang X."/>
            <person name="Li K."/>
            <person name="Wang N."/>
            <person name="Shu C."/>
            <person name="Wu Y."/>
            <person name="Wang C."/>
            <person name="Bushley K.E."/>
            <person name="Xiang M."/>
            <person name="Liu X."/>
        </authorList>
    </citation>
    <scope>NUCLEOTIDE SEQUENCE [LARGE SCALE GENOMIC DNA]</scope>
    <source>
        <strain evidence="1 2">3608</strain>
    </source>
</reference>
<gene>
    <name evidence="1" type="ORF">HIM_07919</name>
</gene>
<evidence type="ECO:0000313" key="1">
    <source>
        <dbReference type="EMBL" id="KJZ72727.1"/>
    </source>
</evidence>